<sequence length="363" mass="40581">MPPGISFSWSRHRVFRALGFFPVVLTLGLLFWSVVTYALGVIPTIGRHSWLFASVCVAATAALWLLTMWCYIICVFRNPGAPTGLATATPADGPYSRVPILNHAANGASLPASRDSASRRSHASRRRYADDDSDVSDSGSECSDGEGPLTEEQFRRAELVYSITVRDNGQPRYCHKCNGPKPDRTHHCSVCGVCVLKMDHHCPWLNNCVGFRTQKAFVLFLVYGALYCTLLAATSALFYLYSLLNMSDDTELDLNLLIMIVLCIAFALSLMMFAGYSIYLLLTNTTTIESYEENNYRVQASQRSNGSRSKYVNLFDMGYKRNFTQVFGSVWYTWLVPTSTTVGDGVRFPISFEGYNELRQNID</sequence>
<feature type="domain" description="Palmitoyltransferase DHHC" evidence="12">
    <location>
        <begin position="169"/>
        <end position="292"/>
    </location>
</feature>
<dbReference type="AlphaFoldDB" id="A0A9W8BHX0"/>
<dbReference type="Pfam" id="PF01529">
    <property type="entry name" value="DHHC"/>
    <property type="match status" value="1"/>
</dbReference>
<dbReference type="EMBL" id="JANBQF010000386">
    <property type="protein sequence ID" value="KAJ2001602.1"/>
    <property type="molecule type" value="Genomic_DNA"/>
</dbReference>
<name>A0A9W8BHX0_9FUNG</name>
<reference evidence="13" key="1">
    <citation type="submission" date="2022-07" db="EMBL/GenBank/DDBJ databases">
        <title>Phylogenomic reconstructions and comparative analyses of Kickxellomycotina fungi.</title>
        <authorList>
            <person name="Reynolds N.K."/>
            <person name="Stajich J.E."/>
            <person name="Barry K."/>
            <person name="Grigoriev I.V."/>
            <person name="Crous P."/>
            <person name="Smith M.E."/>
        </authorList>
    </citation>
    <scope>NUCLEOTIDE SEQUENCE</scope>
    <source>
        <strain evidence="13">IMI 214461</strain>
    </source>
</reference>
<organism evidence="13 14">
    <name type="scientific">Coemansia thaxteri</name>
    <dbReference type="NCBI Taxonomy" id="2663907"/>
    <lineage>
        <taxon>Eukaryota</taxon>
        <taxon>Fungi</taxon>
        <taxon>Fungi incertae sedis</taxon>
        <taxon>Zoopagomycota</taxon>
        <taxon>Kickxellomycotina</taxon>
        <taxon>Kickxellomycetes</taxon>
        <taxon>Kickxellales</taxon>
        <taxon>Kickxellaceae</taxon>
        <taxon>Coemansia</taxon>
    </lineage>
</organism>
<gene>
    <name evidence="13" type="primary">PFA3</name>
    <name evidence="13" type="ORF">H4R26_004045</name>
</gene>
<feature type="transmembrane region" description="Helical" evidence="10">
    <location>
        <begin position="51"/>
        <end position="76"/>
    </location>
</feature>
<comment type="domain">
    <text evidence="10">The DHHC domain is required for palmitoyltransferase activity.</text>
</comment>
<dbReference type="InterPro" id="IPR001594">
    <property type="entry name" value="Palmitoyltrfase_DHHC"/>
</dbReference>
<evidence type="ECO:0000256" key="11">
    <source>
        <dbReference type="SAM" id="MobiDB-lite"/>
    </source>
</evidence>
<proteinExistence type="inferred from homology"/>
<evidence type="ECO:0000256" key="7">
    <source>
        <dbReference type="ARBA" id="ARBA00023288"/>
    </source>
</evidence>
<keyword evidence="3 10" id="KW-0812">Transmembrane</keyword>
<feature type="transmembrane region" description="Helical" evidence="10">
    <location>
        <begin position="20"/>
        <end position="45"/>
    </location>
</feature>
<dbReference type="EC" id="2.3.1.225" evidence="10"/>
<comment type="caution">
    <text evidence="13">The sequence shown here is derived from an EMBL/GenBank/DDBJ whole genome shotgun (WGS) entry which is preliminary data.</text>
</comment>
<dbReference type="Proteomes" id="UP001150907">
    <property type="component" value="Unassembled WGS sequence"/>
</dbReference>
<evidence type="ECO:0000256" key="9">
    <source>
        <dbReference type="ARBA" id="ARBA00048048"/>
    </source>
</evidence>
<keyword evidence="2 10" id="KW-0808">Transferase</keyword>
<evidence type="ECO:0000256" key="1">
    <source>
        <dbReference type="ARBA" id="ARBA00004141"/>
    </source>
</evidence>
<evidence type="ECO:0000256" key="6">
    <source>
        <dbReference type="ARBA" id="ARBA00023139"/>
    </source>
</evidence>
<comment type="subcellular location">
    <subcellularLocation>
        <location evidence="1">Membrane</location>
        <topology evidence="1">Multi-pass membrane protein</topology>
    </subcellularLocation>
</comment>
<comment type="catalytic activity">
    <reaction evidence="9 10">
        <text>L-cysteinyl-[protein] + hexadecanoyl-CoA = S-hexadecanoyl-L-cysteinyl-[protein] + CoA</text>
        <dbReference type="Rhea" id="RHEA:36683"/>
        <dbReference type="Rhea" id="RHEA-COMP:10131"/>
        <dbReference type="Rhea" id="RHEA-COMP:11032"/>
        <dbReference type="ChEBI" id="CHEBI:29950"/>
        <dbReference type="ChEBI" id="CHEBI:57287"/>
        <dbReference type="ChEBI" id="CHEBI:57379"/>
        <dbReference type="ChEBI" id="CHEBI:74151"/>
        <dbReference type="EC" id="2.3.1.225"/>
    </reaction>
</comment>
<protein>
    <recommendedName>
        <fullName evidence="10">Palmitoyltransferase</fullName>
        <ecNumber evidence="10">2.3.1.225</ecNumber>
    </recommendedName>
</protein>
<keyword evidence="7" id="KW-0449">Lipoprotein</keyword>
<feature type="transmembrane region" description="Helical" evidence="10">
    <location>
        <begin position="256"/>
        <end position="282"/>
    </location>
</feature>
<evidence type="ECO:0000256" key="10">
    <source>
        <dbReference type="RuleBase" id="RU079119"/>
    </source>
</evidence>
<keyword evidence="4 10" id="KW-1133">Transmembrane helix</keyword>
<dbReference type="InterPro" id="IPR039859">
    <property type="entry name" value="PFA4/ZDH16/20/ERF2-like"/>
</dbReference>
<evidence type="ECO:0000313" key="13">
    <source>
        <dbReference type="EMBL" id="KAJ2001602.1"/>
    </source>
</evidence>
<keyword evidence="14" id="KW-1185">Reference proteome</keyword>
<dbReference type="OrthoDB" id="9909019at2759"/>
<evidence type="ECO:0000313" key="14">
    <source>
        <dbReference type="Proteomes" id="UP001150907"/>
    </source>
</evidence>
<dbReference type="GO" id="GO:0016020">
    <property type="term" value="C:membrane"/>
    <property type="evidence" value="ECO:0007669"/>
    <property type="project" value="UniProtKB-SubCell"/>
</dbReference>
<evidence type="ECO:0000256" key="2">
    <source>
        <dbReference type="ARBA" id="ARBA00022679"/>
    </source>
</evidence>
<evidence type="ECO:0000256" key="3">
    <source>
        <dbReference type="ARBA" id="ARBA00022692"/>
    </source>
</evidence>
<evidence type="ECO:0000256" key="4">
    <source>
        <dbReference type="ARBA" id="ARBA00022989"/>
    </source>
</evidence>
<evidence type="ECO:0000256" key="8">
    <source>
        <dbReference type="ARBA" id="ARBA00023315"/>
    </source>
</evidence>
<evidence type="ECO:0000256" key="5">
    <source>
        <dbReference type="ARBA" id="ARBA00023136"/>
    </source>
</evidence>
<keyword evidence="6" id="KW-0564">Palmitate</keyword>
<dbReference type="PANTHER" id="PTHR12246">
    <property type="entry name" value="PALMITOYLTRANSFERASE ZDHHC16"/>
    <property type="match status" value="1"/>
</dbReference>
<dbReference type="PROSITE" id="PS50216">
    <property type="entry name" value="DHHC"/>
    <property type="match status" value="1"/>
</dbReference>
<keyword evidence="5 10" id="KW-0472">Membrane</keyword>
<comment type="similarity">
    <text evidence="10">Belongs to the DHHC palmitoyltransferase family.</text>
</comment>
<feature type="transmembrane region" description="Helical" evidence="10">
    <location>
        <begin position="217"/>
        <end position="244"/>
    </location>
</feature>
<dbReference type="GO" id="GO:0019706">
    <property type="term" value="F:protein-cysteine S-palmitoyltransferase activity"/>
    <property type="evidence" value="ECO:0007669"/>
    <property type="project" value="UniProtKB-EC"/>
</dbReference>
<accession>A0A9W8BHX0</accession>
<keyword evidence="8 10" id="KW-0012">Acyltransferase</keyword>
<evidence type="ECO:0000259" key="12">
    <source>
        <dbReference type="Pfam" id="PF01529"/>
    </source>
</evidence>
<feature type="region of interest" description="Disordered" evidence="11">
    <location>
        <begin position="108"/>
        <end position="149"/>
    </location>
</feature>